<dbReference type="EMBL" id="JASBWR010000044">
    <property type="protein sequence ID" value="KAJ9103648.1"/>
    <property type="molecule type" value="Genomic_DNA"/>
</dbReference>
<evidence type="ECO:0000313" key="1">
    <source>
        <dbReference type="EMBL" id="KAJ9103648.1"/>
    </source>
</evidence>
<reference evidence="1" key="1">
    <citation type="submission" date="2023-04" db="EMBL/GenBank/DDBJ databases">
        <title>Draft Genome sequencing of Naganishia species isolated from polar environments using Oxford Nanopore Technology.</title>
        <authorList>
            <person name="Leo P."/>
            <person name="Venkateswaran K."/>
        </authorList>
    </citation>
    <scope>NUCLEOTIDE SEQUENCE</scope>
    <source>
        <strain evidence="1">MNA-CCFEE 5261</strain>
    </source>
</reference>
<organism evidence="1 2">
    <name type="scientific">Naganishia cerealis</name>
    <dbReference type="NCBI Taxonomy" id="610337"/>
    <lineage>
        <taxon>Eukaryota</taxon>
        <taxon>Fungi</taxon>
        <taxon>Dikarya</taxon>
        <taxon>Basidiomycota</taxon>
        <taxon>Agaricomycotina</taxon>
        <taxon>Tremellomycetes</taxon>
        <taxon>Filobasidiales</taxon>
        <taxon>Filobasidiaceae</taxon>
        <taxon>Naganishia</taxon>
    </lineage>
</organism>
<gene>
    <name evidence="1" type="ORF">QFC19_004223</name>
</gene>
<protein>
    <submittedName>
        <fullName evidence="1">Uncharacterized protein</fullName>
    </submittedName>
</protein>
<comment type="caution">
    <text evidence="1">The sequence shown here is derived from an EMBL/GenBank/DDBJ whole genome shotgun (WGS) entry which is preliminary data.</text>
</comment>
<dbReference type="Proteomes" id="UP001241377">
    <property type="component" value="Unassembled WGS sequence"/>
</dbReference>
<keyword evidence="2" id="KW-1185">Reference proteome</keyword>
<name>A0ACC2VWU4_9TREE</name>
<proteinExistence type="predicted"/>
<accession>A0ACC2VWU4</accession>
<sequence>MSRSASTSTFQVVSNTDTNPAPTALKPPSGFTVLAELGAGGFAVVYKARREADGEVSDFAHLLILSHWAAQLIRYLLPKLFALKAIDTRNLGARGEKLLQRELNIHASLDHPNIVRCVDASHNGEQQVLYVIFEHHCRNGSMIPENVIWGYLKQLILALNYLHEPASRSFEATTLILHRDIKPENSKSSP</sequence>
<evidence type="ECO:0000313" key="2">
    <source>
        <dbReference type="Proteomes" id="UP001241377"/>
    </source>
</evidence>